<dbReference type="GO" id="GO:0005524">
    <property type="term" value="F:ATP binding"/>
    <property type="evidence" value="ECO:0007669"/>
    <property type="project" value="UniProtKB-UniRule"/>
</dbReference>
<dbReference type="Pfam" id="PF00270">
    <property type="entry name" value="DEAD"/>
    <property type="match status" value="1"/>
</dbReference>
<dbReference type="InterPro" id="IPR027417">
    <property type="entry name" value="P-loop_NTPase"/>
</dbReference>
<dbReference type="InterPro" id="IPR014001">
    <property type="entry name" value="Helicase_ATP-bd"/>
</dbReference>
<dbReference type="InterPro" id="IPR011545">
    <property type="entry name" value="DEAD/DEAH_box_helicase_dom"/>
</dbReference>
<dbReference type="Gene3D" id="3.40.50.300">
    <property type="entry name" value="P-loop containing nucleotide triphosphate hydrolases"/>
    <property type="match status" value="1"/>
</dbReference>
<comment type="domain">
    <text evidence="4">The Q motif is unique to and characteristic of the DEAD box family of RNA helicases and controls ATP binding and hydrolysis.</text>
</comment>
<keyword evidence="8" id="KW-1185">Reference proteome</keyword>
<evidence type="ECO:0000313" key="7">
    <source>
        <dbReference type="EMBL" id="EPY18876.1"/>
    </source>
</evidence>
<reference evidence="7 8" key="1">
    <citation type="journal article" date="2013" name="PLoS ONE">
        <title>Predicting the Proteins of Angomonas deanei, Strigomonas culicis and Their Respective Endosymbionts Reveals New Aspects of the Trypanosomatidae Family.</title>
        <authorList>
            <person name="Motta M.C."/>
            <person name="Martins A.C."/>
            <person name="de Souza S.S."/>
            <person name="Catta-Preta C.M."/>
            <person name="Silva R."/>
            <person name="Klein C.C."/>
            <person name="de Almeida L.G."/>
            <person name="de Lima Cunha O."/>
            <person name="Ciapina L.P."/>
            <person name="Brocchi M."/>
            <person name="Colabardini A.C."/>
            <person name="de Araujo Lima B."/>
            <person name="Machado C.R."/>
            <person name="de Almeida Soares C.M."/>
            <person name="Probst C.M."/>
            <person name="de Menezes C.B."/>
            <person name="Thompson C.E."/>
            <person name="Bartholomeu D.C."/>
            <person name="Gradia D.F."/>
            <person name="Pavoni D.P."/>
            <person name="Grisard E.C."/>
            <person name="Fantinatti-Garboggini F."/>
            <person name="Marchini F.K."/>
            <person name="Rodrigues-Luiz G.F."/>
            <person name="Wagner G."/>
            <person name="Goldman G.H."/>
            <person name="Fietto J.L."/>
            <person name="Elias M.C."/>
            <person name="Goldman M.H."/>
            <person name="Sagot M.F."/>
            <person name="Pereira M."/>
            <person name="Stoco P.H."/>
            <person name="de Mendonca-Neto R.P."/>
            <person name="Teixeira S.M."/>
            <person name="Maciel T.E."/>
            <person name="de Oliveira Mendes T.A."/>
            <person name="Urmenyi T.P."/>
            <person name="de Souza W."/>
            <person name="Schenkman S."/>
            <person name="de Vasconcelos A.T."/>
        </authorList>
    </citation>
    <scope>NUCLEOTIDE SEQUENCE [LARGE SCALE GENOMIC DNA]</scope>
</reference>
<comment type="caution">
    <text evidence="7">The sequence shown here is derived from an EMBL/GenBank/DDBJ whole genome shotgun (WGS) entry which is preliminary data.</text>
</comment>
<gene>
    <name evidence="7" type="ORF">STCU_09729</name>
</gene>
<dbReference type="Proteomes" id="UP000015354">
    <property type="component" value="Unassembled WGS sequence"/>
</dbReference>
<dbReference type="GO" id="GO:0003723">
    <property type="term" value="F:RNA binding"/>
    <property type="evidence" value="ECO:0007669"/>
    <property type="project" value="UniProtKB-UniRule"/>
</dbReference>
<evidence type="ECO:0000256" key="1">
    <source>
        <dbReference type="ARBA" id="ARBA00022741"/>
    </source>
</evidence>
<dbReference type="PANTHER" id="PTHR24031">
    <property type="entry name" value="RNA HELICASE"/>
    <property type="match status" value="1"/>
</dbReference>
<keyword evidence="1 4" id="KW-0547">Nucleotide-binding</keyword>
<keyword evidence="4" id="KW-0694">RNA-binding</keyword>
<sequence length="446" mass="49914">MLFTPRRPAPLREVSLHDIVVDREAAARDGAQGLIARLDPERTGLPPHLVQHLRAHHPDGSGGLTTVQARLLQHLYAAEDVAVCAPTGTGKTFALCLGIVARLMRDGPMKLFSTLVLVHSDALCYQVERWLRELWWYPNDDRLVFAATSDLSEDMIYRRLTKELVRDRGDTRRVVGTLDCRPYIVVTTPALFYRFFCRRRTAIMRRNDRQRKTSYSFHLTPVVPTLDLICVDEVDEVMPAHDLRAPGNVLLKELFKHTKYQAPVQMVFTSATLAGSTVNHLRRYMKKNLLGDRASHIFENAVQIRSQDEGRGPARQRQVAAAVARAAVPENIQHLFYTAASRAEQREALVKALRRCSCTATAAAAGAAPPAQEQVLVILPDTADVLTFLAEVLAPSQAAVRALREADERQRGGAGRPTAPPEEYTVECMHETVAAQQRRRRRAESQ</sequence>
<dbReference type="GO" id="GO:0016787">
    <property type="term" value="F:hydrolase activity"/>
    <property type="evidence" value="ECO:0007669"/>
    <property type="project" value="UniProtKB-KW"/>
</dbReference>
<feature type="non-terminal residue" evidence="7">
    <location>
        <position position="446"/>
    </location>
</feature>
<keyword evidence="2 4" id="KW-0378">Hydrolase</keyword>
<dbReference type="EC" id="3.6.4.13" evidence="4"/>
<proteinExistence type="inferred from homology"/>
<evidence type="ECO:0000259" key="6">
    <source>
        <dbReference type="PROSITE" id="PS51192"/>
    </source>
</evidence>
<feature type="region of interest" description="Disordered" evidence="5">
    <location>
        <begin position="404"/>
        <end position="426"/>
    </location>
</feature>
<dbReference type="SUPFAM" id="SSF52540">
    <property type="entry name" value="P-loop containing nucleoside triphosphate hydrolases"/>
    <property type="match status" value="1"/>
</dbReference>
<comment type="catalytic activity">
    <reaction evidence="4">
        <text>ATP + H2O = ADP + phosphate + H(+)</text>
        <dbReference type="Rhea" id="RHEA:13065"/>
        <dbReference type="ChEBI" id="CHEBI:15377"/>
        <dbReference type="ChEBI" id="CHEBI:15378"/>
        <dbReference type="ChEBI" id="CHEBI:30616"/>
        <dbReference type="ChEBI" id="CHEBI:43474"/>
        <dbReference type="ChEBI" id="CHEBI:456216"/>
        <dbReference type="EC" id="3.6.4.13"/>
    </reaction>
</comment>
<evidence type="ECO:0000256" key="3">
    <source>
        <dbReference type="ARBA" id="ARBA00022840"/>
    </source>
</evidence>
<name>S9UWG1_9TRYP</name>
<comment type="similarity">
    <text evidence="4">Belongs to the DEAD box helicase family.</text>
</comment>
<dbReference type="GO" id="GO:0003724">
    <property type="term" value="F:RNA helicase activity"/>
    <property type="evidence" value="ECO:0007669"/>
    <property type="project" value="UniProtKB-EC"/>
</dbReference>
<dbReference type="AlphaFoldDB" id="S9UWG1"/>
<dbReference type="EMBL" id="ATMH01009729">
    <property type="protein sequence ID" value="EPY18876.1"/>
    <property type="molecule type" value="Genomic_DNA"/>
</dbReference>
<evidence type="ECO:0000256" key="4">
    <source>
        <dbReference type="RuleBase" id="RU365068"/>
    </source>
</evidence>
<keyword evidence="4 7" id="KW-0347">Helicase</keyword>
<feature type="domain" description="Helicase ATP-binding" evidence="6">
    <location>
        <begin position="72"/>
        <end position="291"/>
    </location>
</feature>
<evidence type="ECO:0000256" key="2">
    <source>
        <dbReference type="ARBA" id="ARBA00022801"/>
    </source>
</evidence>
<dbReference type="SMART" id="SM00487">
    <property type="entry name" value="DEXDc"/>
    <property type="match status" value="1"/>
</dbReference>
<dbReference type="PROSITE" id="PS51192">
    <property type="entry name" value="HELICASE_ATP_BIND_1"/>
    <property type="match status" value="1"/>
</dbReference>
<organism evidence="7 8">
    <name type="scientific">Strigomonas culicis</name>
    <dbReference type="NCBI Taxonomy" id="28005"/>
    <lineage>
        <taxon>Eukaryota</taxon>
        <taxon>Discoba</taxon>
        <taxon>Euglenozoa</taxon>
        <taxon>Kinetoplastea</taxon>
        <taxon>Metakinetoplastina</taxon>
        <taxon>Trypanosomatida</taxon>
        <taxon>Trypanosomatidae</taxon>
        <taxon>Strigomonadinae</taxon>
        <taxon>Strigomonas</taxon>
    </lineage>
</organism>
<evidence type="ECO:0000256" key="5">
    <source>
        <dbReference type="SAM" id="MobiDB-lite"/>
    </source>
</evidence>
<accession>S9UWG1</accession>
<evidence type="ECO:0000313" key="8">
    <source>
        <dbReference type="Proteomes" id="UP000015354"/>
    </source>
</evidence>
<protein>
    <recommendedName>
        <fullName evidence="4">ATP-dependent RNA helicase</fullName>
        <ecNumber evidence="4">3.6.4.13</ecNumber>
    </recommendedName>
</protein>
<dbReference type="OrthoDB" id="10256233at2759"/>
<comment type="function">
    <text evidence="4">RNA helicase.</text>
</comment>
<keyword evidence="3 4" id="KW-0067">ATP-binding</keyword>